<comment type="caution">
    <text evidence="6">The sequence shown here is derived from an EMBL/GenBank/DDBJ whole genome shotgun (WGS) entry which is preliminary data.</text>
</comment>
<dbReference type="Pfam" id="PF01547">
    <property type="entry name" value="SBP_bac_1"/>
    <property type="match status" value="1"/>
</dbReference>
<dbReference type="EMBL" id="JBBKZV010000008">
    <property type="protein sequence ID" value="MEJ8823530.1"/>
    <property type="molecule type" value="Genomic_DNA"/>
</dbReference>
<dbReference type="InterPro" id="IPR050490">
    <property type="entry name" value="Bact_solute-bd_prot1"/>
</dbReference>
<protein>
    <submittedName>
        <fullName evidence="6">Extracellular solute-binding protein</fullName>
    </submittedName>
</protein>
<evidence type="ECO:0000256" key="5">
    <source>
        <dbReference type="SAM" id="SignalP"/>
    </source>
</evidence>
<dbReference type="Proteomes" id="UP001363010">
    <property type="component" value="Unassembled WGS sequence"/>
</dbReference>
<organism evidence="6 7">
    <name type="scientific">Variovorax humicola</name>
    <dbReference type="NCBI Taxonomy" id="1769758"/>
    <lineage>
        <taxon>Bacteria</taxon>
        <taxon>Pseudomonadati</taxon>
        <taxon>Pseudomonadota</taxon>
        <taxon>Betaproteobacteria</taxon>
        <taxon>Burkholderiales</taxon>
        <taxon>Comamonadaceae</taxon>
        <taxon>Variovorax</taxon>
    </lineage>
</organism>
<keyword evidence="3" id="KW-0813">Transport</keyword>
<feature type="signal peptide" evidence="5">
    <location>
        <begin position="1"/>
        <end position="22"/>
    </location>
</feature>
<dbReference type="InterPro" id="IPR006059">
    <property type="entry name" value="SBP"/>
</dbReference>
<reference evidence="6 7" key="1">
    <citation type="submission" date="2024-03" db="EMBL/GenBank/DDBJ databases">
        <title>Novel species of the genus Variovorax.</title>
        <authorList>
            <person name="Liu Q."/>
            <person name="Xin Y.-H."/>
        </authorList>
    </citation>
    <scope>NUCLEOTIDE SEQUENCE [LARGE SCALE GENOMIC DNA]</scope>
    <source>
        <strain evidence="6 7">KACC 18501</strain>
    </source>
</reference>
<dbReference type="SUPFAM" id="SSF53850">
    <property type="entry name" value="Periplasmic binding protein-like II"/>
    <property type="match status" value="1"/>
</dbReference>
<evidence type="ECO:0000256" key="3">
    <source>
        <dbReference type="ARBA" id="ARBA00022448"/>
    </source>
</evidence>
<evidence type="ECO:0000256" key="1">
    <source>
        <dbReference type="ARBA" id="ARBA00004418"/>
    </source>
</evidence>
<dbReference type="PANTHER" id="PTHR43649">
    <property type="entry name" value="ARABINOSE-BINDING PROTEIN-RELATED"/>
    <property type="match status" value="1"/>
</dbReference>
<dbReference type="InterPro" id="IPR006061">
    <property type="entry name" value="SBP_1_CS"/>
</dbReference>
<name>A0ABU8W0U9_9BURK</name>
<evidence type="ECO:0000313" key="7">
    <source>
        <dbReference type="Proteomes" id="UP001363010"/>
    </source>
</evidence>
<feature type="chain" id="PRO_5046002437" evidence="5">
    <location>
        <begin position="23"/>
        <end position="415"/>
    </location>
</feature>
<dbReference type="PROSITE" id="PS01037">
    <property type="entry name" value="SBP_BACTERIAL_1"/>
    <property type="match status" value="1"/>
</dbReference>
<accession>A0ABU8W0U9</accession>
<dbReference type="Gene3D" id="3.40.190.10">
    <property type="entry name" value="Periplasmic binding protein-like II"/>
    <property type="match status" value="2"/>
</dbReference>
<dbReference type="PANTHER" id="PTHR43649:SF12">
    <property type="entry name" value="DIACETYLCHITOBIOSE BINDING PROTEIN DASA"/>
    <property type="match status" value="1"/>
</dbReference>
<comment type="similarity">
    <text evidence="2">Belongs to the bacterial solute-binding protein 1 family.</text>
</comment>
<gene>
    <name evidence="6" type="ORF">WKW80_16040</name>
</gene>
<evidence type="ECO:0000256" key="4">
    <source>
        <dbReference type="ARBA" id="ARBA00022729"/>
    </source>
</evidence>
<sequence>MKINLKALAAGTLVAIAQLAHSADLTFWSWRVEDKAFYESVARDYRKVSGDDVKFSAYKNTEYPTVLSAALASGGGPDIIHTRAYGGLSNLADAGYLLPLTSTTVPGLAAFGPSLDGARGFKPPHDKEFHGVPFATQSLGIIYNKAVLAKAGVTEMPATWDEFKALCATLKAKGVTPLANGTRDAAVLEQVFGVVGPNFYGGTDFFSAVKMGNKTFADPGFVKAIEEVVGLKQFMPANSLGIGENESRTLFSTGMTAFFITGTWNIDTVREMNAKLDFDMVPAPPLRKGGKAWVSTFADGNYSISASSKNRAAALKFINYLASRDFGQRLINELRQTSAVPGTKADDKVLAGINSKARTDGTPFVMLVGFRYQNPNGSVLLRDGLQKLIQGQGTAQQLAQDIQTGLASWHKPFQK</sequence>
<keyword evidence="4 5" id="KW-0732">Signal</keyword>
<dbReference type="RefSeq" id="WP_340364560.1">
    <property type="nucleotide sequence ID" value="NZ_JBBKZV010000008.1"/>
</dbReference>
<keyword evidence="7" id="KW-1185">Reference proteome</keyword>
<proteinExistence type="inferred from homology"/>
<evidence type="ECO:0000256" key="2">
    <source>
        <dbReference type="ARBA" id="ARBA00008520"/>
    </source>
</evidence>
<evidence type="ECO:0000313" key="6">
    <source>
        <dbReference type="EMBL" id="MEJ8823530.1"/>
    </source>
</evidence>
<comment type="subcellular location">
    <subcellularLocation>
        <location evidence="1">Periplasm</location>
    </subcellularLocation>
</comment>